<dbReference type="Proteomes" id="UP000663901">
    <property type="component" value="Chromosome"/>
</dbReference>
<gene>
    <name evidence="1" type="ORF">H0Z12_02770</name>
</gene>
<evidence type="ECO:0000313" key="2">
    <source>
        <dbReference type="Proteomes" id="UP000663901"/>
    </source>
</evidence>
<name>A0A8A4K8J5_PANAN</name>
<dbReference type="EMBL" id="CP059084">
    <property type="protein sequence ID" value="QTC46527.1"/>
    <property type="molecule type" value="Genomic_DNA"/>
</dbReference>
<evidence type="ECO:0000313" key="1">
    <source>
        <dbReference type="EMBL" id="QTC46527.1"/>
    </source>
</evidence>
<proteinExistence type="predicted"/>
<accession>A0A8A4K8J5</accession>
<dbReference type="AlphaFoldDB" id="A0A8A4K8J5"/>
<reference evidence="1" key="1">
    <citation type="submission" date="2020-07" db="EMBL/GenBank/DDBJ databases">
        <title>Genome Sequences for Panteoa spp. that cause Center Rot in Onions.</title>
        <authorList>
            <person name="Asselin J.A."/>
            <person name="Helmann T."/>
            <person name="Beer S."/>
            <person name="Stodghill P."/>
        </authorList>
    </citation>
    <scope>NUCLEOTIDE SEQUENCE</scope>
    <source>
        <strain evidence="1">OC5a</strain>
    </source>
</reference>
<protein>
    <submittedName>
        <fullName evidence="1">Uncharacterized protein</fullName>
    </submittedName>
</protein>
<organism evidence="1 2">
    <name type="scientific">Pantoea ananas</name>
    <name type="common">Erwinia uredovora</name>
    <dbReference type="NCBI Taxonomy" id="553"/>
    <lineage>
        <taxon>Bacteria</taxon>
        <taxon>Pseudomonadati</taxon>
        <taxon>Pseudomonadota</taxon>
        <taxon>Gammaproteobacteria</taxon>
        <taxon>Enterobacterales</taxon>
        <taxon>Erwiniaceae</taxon>
        <taxon>Pantoea</taxon>
    </lineage>
</organism>
<sequence>MPIKIFLYFITENIDRSIAIFINNYALTIRNGVVYVLAAHYLQEFIRAGEQRTNEANHDVSLNESKKQVCD</sequence>